<dbReference type="RefSeq" id="WP_377817454.1">
    <property type="nucleotide sequence ID" value="NZ_JBHSLU010000063.1"/>
</dbReference>
<dbReference type="SUPFAM" id="SSF103088">
    <property type="entry name" value="OmpA-like"/>
    <property type="match status" value="1"/>
</dbReference>
<keyword evidence="5" id="KW-1185">Reference proteome</keyword>
<dbReference type="Proteomes" id="UP001596060">
    <property type="component" value="Unassembled WGS sequence"/>
</dbReference>
<dbReference type="Gene3D" id="3.30.1330.60">
    <property type="entry name" value="OmpA-like domain"/>
    <property type="match status" value="1"/>
</dbReference>
<evidence type="ECO:0000313" key="4">
    <source>
        <dbReference type="EMBL" id="MFC5507425.1"/>
    </source>
</evidence>
<gene>
    <name evidence="4" type="ORF">ACFPN9_19470</name>
</gene>
<feature type="compositionally biased region" description="Pro residues" evidence="2">
    <location>
        <begin position="395"/>
        <end position="404"/>
    </location>
</feature>
<dbReference type="PANTHER" id="PTHR30329">
    <property type="entry name" value="STATOR ELEMENT OF FLAGELLAR MOTOR COMPLEX"/>
    <property type="match status" value="1"/>
</dbReference>
<dbReference type="CDD" id="cd07185">
    <property type="entry name" value="OmpA_C-like"/>
    <property type="match status" value="1"/>
</dbReference>
<dbReference type="InterPro" id="IPR006665">
    <property type="entry name" value="OmpA-like"/>
</dbReference>
<feature type="compositionally biased region" description="Pro residues" evidence="2">
    <location>
        <begin position="371"/>
        <end position="384"/>
    </location>
</feature>
<comment type="caution">
    <text evidence="4">The sequence shown here is derived from an EMBL/GenBank/DDBJ whole genome shotgun (WGS) entry which is preliminary data.</text>
</comment>
<dbReference type="InterPro" id="IPR050330">
    <property type="entry name" value="Bact_OuterMem_StrucFunc"/>
</dbReference>
<dbReference type="EMBL" id="JBHSLU010000063">
    <property type="protein sequence ID" value="MFC5507425.1"/>
    <property type="molecule type" value="Genomic_DNA"/>
</dbReference>
<protein>
    <submittedName>
        <fullName evidence="4">OmpA family protein</fullName>
    </submittedName>
</protein>
<evidence type="ECO:0000313" key="5">
    <source>
        <dbReference type="Proteomes" id="UP001596060"/>
    </source>
</evidence>
<dbReference type="Pfam" id="PF00691">
    <property type="entry name" value="OmpA"/>
    <property type="match status" value="1"/>
</dbReference>
<name>A0ABW0P435_9HYPH</name>
<keyword evidence="1" id="KW-0472">Membrane</keyword>
<evidence type="ECO:0000256" key="2">
    <source>
        <dbReference type="SAM" id="MobiDB-lite"/>
    </source>
</evidence>
<feature type="domain" description="OmpA-like" evidence="3">
    <location>
        <begin position="663"/>
        <end position="782"/>
    </location>
</feature>
<accession>A0ABW0P435</accession>
<evidence type="ECO:0000256" key="1">
    <source>
        <dbReference type="PROSITE-ProRule" id="PRU00473"/>
    </source>
</evidence>
<proteinExistence type="predicted"/>
<dbReference type="InterPro" id="IPR036737">
    <property type="entry name" value="OmpA-like_sf"/>
</dbReference>
<sequence length="782" mass="81701">MSQPGRWLWGLVPLALLWGAGNLFLGEAIERDVGRRAVAVAAAAAGEAPGARPVTARIDGRDVTISGEALSADGAARAIARLRAEFGVRRALGGLSQVVAQKPYSWSATRRGDVVTLTGFVPDETTARSLVAAAEQGLPGLRVEDRQSFAFGAPAGFASMAAAVLAELPRLASGKVALDDMRFCIEGMAATPDAYLALRSALANLPREGFQPVACTLEAPSVSPYRFSAEKLSQEALRIEGFVPPALSEAVQEALRRAFPAPMTIEDLTKPASGEPPAFLTRVTRALGDLARLRQGRAELEADAYRLSGEGPDTFEACQALRLQIAQGDGPDSVARATIACPPEPPPPPPPVESLIPALPAVPDPVFLPSDLPPPAPAPVPETPAPRIEATPAPAVTPSPPPPPPAPVALAWSATRGPDGLTLQGQAPDAAARDALLAKARALGLAGAVTDRLAIEANLREAGDYAEATGFALELLGRLKAGTVTLADKALGIVGEVADGAAWAELDALLRRRPLPAGLSLTGEGAATVVPRPYRLSLSVDRSGLSLAGYLPDAQTREALRALVEASPLKGLWRDETQLVPGAPQGFAAAAAMAVGNLLRLDLGSAEIQDDRVTLRGLTCRDLIQREVETSAASGLPAGFRVDAAIGLRQTGCVVDPPATCQNDLDTLTKRNTVLFAQGTSVVALDAPTERVIGEAVAILNQCPAARITIEGHANNDGERGGFDNLDLSARRALRVRDELVRRGIDPARLETQGFGTKRPLVPHGQAEARAMNRRVQFTVAK</sequence>
<feature type="region of interest" description="Disordered" evidence="2">
    <location>
        <begin position="370"/>
        <end position="404"/>
    </location>
</feature>
<dbReference type="PANTHER" id="PTHR30329:SF21">
    <property type="entry name" value="LIPOPROTEIN YIAD-RELATED"/>
    <property type="match status" value="1"/>
</dbReference>
<evidence type="ECO:0000259" key="3">
    <source>
        <dbReference type="PROSITE" id="PS51123"/>
    </source>
</evidence>
<dbReference type="Gene3D" id="3.40.1520.20">
    <property type="match status" value="4"/>
</dbReference>
<reference evidence="5" key="1">
    <citation type="journal article" date="2019" name="Int. J. Syst. Evol. Microbiol.">
        <title>The Global Catalogue of Microorganisms (GCM) 10K type strain sequencing project: providing services to taxonomists for standard genome sequencing and annotation.</title>
        <authorList>
            <consortium name="The Broad Institute Genomics Platform"/>
            <consortium name="The Broad Institute Genome Sequencing Center for Infectious Disease"/>
            <person name="Wu L."/>
            <person name="Ma J."/>
        </authorList>
    </citation>
    <scope>NUCLEOTIDE SEQUENCE [LARGE SCALE GENOMIC DNA]</scope>
    <source>
        <strain evidence="5">CCUG 43117</strain>
    </source>
</reference>
<dbReference type="PROSITE" id="PS51123">
    <property type="entry name" value="OMPA_2"/>
    <property type="match status" value="1"/>
</dbReference>
<organism evidence="4 5">
    <name type="scientific">Bosea massiliensis</name>
    <dbReference type="NCBI Taxonomy" id="151419"/>
    <lineage>
        <taxon>Bacteria</taxon>
        <taxon>Pseudomonadati</taxon>
        <taxon>Pseudomonadota</taxon>
        <taxon>Alphaproteobacteria</taxon>
        <taxon>Hyphomicrobiales</taxon>
        <taxon>Boseaceae</taxon>
        <taxon>Bosea</taxon>
    </lineage>
</organism>